<evidence type="ECO:0000313" key="3">
    <source>
        <dbReference type="EMBL" id="RFA06927.1"/>
    </source>
</evidence>
<proteinExistence type="inferred from homology"/>
<dbReference type="EMBL" id="NBXA01000034">
    <property type="protein sequence ID" value="RFA06927.1"/>
    <property type="molecule type" value="Genomic_DNA"/>
</dbReference>
<dbReference type="RefSeq" id="WP_116284567.1">
    <property type="nucleotide sequence ID" value="NZ_NBXA01000034.1"/>
</dbReference>
<dbReference type="FunFam" id="3.40.50.720:FF:000084">
    <property type="entry name" value="Short-chain dehydrogenase reductase"/>
    <property type="match status" value="1"/>
</dbReference>
<dbReference type="AlphaFoldDB" id="A0A3E0VDH2"/>
<dbReference type="PANTHER" id="PTHR42879:SF2">
    <property type="entry name" value="3-OXOACYL-[ACYL-CARRIER-PROTEIN] REDUCTASE FABG"/>
    <property type="match status" value="1"/>
</dbReference>
<dbReference type="SUPFAM" id="SSF51735">
    <property type="entry name" value="NAD(P)-binding Rossmann-fold domains"/>
    <property type="match status" value="1"/>
</dbReference>
<dbReference type="InterPro" id="IPR036291">
    <property type="entry name" value="NAD(P)-bd_dom_sf"/>
</dbReference>
<accession>A0A3E0VDH2</accession>
<dbReference type="InterPro" id="IPR050259">
    <property type="entry name" value="SDR"/>
</dbReference>
<keyword evidence="2" id="KW-0560">Oxidoreductase</keyword>
<protein>
    <submittedName>
        <fullName evidence="3">Short-chain dehydrogenase</fullName>
    </submittedName>
</protein>
<evidence type="ECO:0000256" key="1">
    <source>
        <dbReference type="ARBA" id="ARBA00006484"/>
    </source>
</evidence>
<dbReference type="GO" id="GO:0016491">
    <property type="term" value="F:oxidoreductase activity"/>
    <property type="evidence" value="ECO:0007669"/>
    <property type="project" value="UniProtKB-KW"/>
</dbReference>
<evidence type="ECO:0000256" key="2">
    <source>
        <dbReference type="ARBA" id="ARBA00023002"/>
    </source>
</evidence>
<dbReference type="Gene3D" id="3.40.50.720">
    <property type="entry name" value="NAD(P)-binding Rossmann-like Domain"/>
    <property type="match status" value="1"/>
</dbReference>
<reference evidence="3 4" key="1">
    <citation type="submission" date="2017-04" db="EMBL/GenBank/DDBJ databases">
        <title>Comparative genome analysis of Subtercola boreus.</title>
        <authorList>
            <person name="Cho Y.-J."/>
            <person name="Cho A."/>
            <person name="Kim O.-S."/>
            <person name="Lee J.-I."/>
        </authorList>
    </citation>
    <scope>NUCLEOTIDE SEQUENCE [LARGE SCALE GENOMIC DNA]</scope>
    <source>
        <strain evidence="3 4">P27444</strain>
    </source>
</reference>
<evidence type="ECO:0000313" key="4">
    <source>
        <dbReference type="Proteomes" id="UP000256709"/>
    </source>
</evidence>
<dbReference type="PRINTS" id="PR00081">
    <property type="entry name" value="GDHRDH"/>
</dbReference>
<dbReference type="InterPro" id="IPR002347">
    <property type="entry name" value="SDR_fam"/>
</dbReference>
<dbReference type="Pfam" id="PF13561">
    <property type="entry name" value="adh_short_C2"/>
    <property type="match status" value="1"/>
</dbReference>
<name>A0A3E0VDH2_9MICO</name>
<sequence length="266" mass="26936">MQHREEPAAGGVLAGQTAIVTGAGSAHGIGFASAVALGLAGAAVVVAGHGTRVLDRQAELESRGIRSGAFVGDLTDPLQAELLVQETVRRFGGVDILVNNAGMTASNSPQEQAGILDITVEQWVSGIERNLTTAFLVSRAAAADMTRRGYGRVVTVSSVSGPVAAFAGDVAYHAAKAGLVGLTRALALELAPHGIVANAVAPGWIATESATDEEIGFGTNTPVGRSGRPDEIAGVVAFLASPACSYLTGQLIVVDGGNTIQEARTT</sequence>
<dbReference type="OrthoDB" id="4350228at2"/>
<organism evidence="3 4">
    <name type="scientific">Subtercola boreus</name>
    <dbReference type="NCBI Taxonomy" id="120213"/>
    <lineage>
        <taxon>Bacteria</taxon>
        <taxon>Bacillati</taxon>
        <taxon>Actinomycetota</taxon>
        <taxon>Actinomycetes</taxon>
        <taxon>Micrococcales</taxon>
        <taxon>Microbacteriaceae</taxon>
        <taxon>Subtercola</taxon>
    </lineage>
</organism>
<dbReference type="Proteomes" id="UP000256709">
    <property type="component" value="Unassembled WGS sequence"/>
</dbReference>
<comment type="similarity">
    <text evidence="1">Belongs to the short-chain dehydrogenases/reductases (SDR) family.</text>
</comment>
<dbReference type="PRINTS" id="PR00080">
    <property type="entry name" value="SDRFAMILY"/>
</dbReference>
<dbReference type="PANTHER" id="PTHR42879">
    <property type="entry name" value="3-OXOACYL-(ACYL-CARRIER-PROTEIN) REDUCTASE"/>
    <property type="match status" value="1"/>
</dbReference>
<gene>
    <name evidence="3" type="ORF">B7R21_17580</name>
</gene>
<comment type="caution">
    <text evidence="3">The sequence shown here is derived from an EMBL/GenBank/DDBJ whole genome shotgun (WGS) entry which is preliminary data.</text>
</comment>